<dbReference type="AlphaFoldDB" id="A0A383BYB3"/>
<protein>
    <recommendedName>
        <fullName evidence="2">Bacterial Ig-like domain-containing protein</fullName>
    </recommendedName>
</protein>
<evidence type="ECO:0008006" key="2">
    <source>
        <dbReference type="Google" id="ProtNLM"/>
    </source>
</evidence>
<gene>
    <name evidence="1" type="ORF">METZ01_LOCUS477776</name>
</gene>
<organism evidence="1">
    <name type="scientific">marine metagenome</name>
    <dbReference type="NCBI Taxonomy" id="408172"/>
    <lineage>
        <taxon>unclassified sequences</taxon>
        <taxon>metagenomes</taxon>
        <taxon>ecological metagenomes</taxon>
    </lineage>
</organism>
<reference evidence="1" key="1">
    <citation type="submission" date="2018-05" db="EMBL/GenBank/DDBJ databases">
        <authorList>
            <person name="Lanie J.A."/>
            <person name="Ng W.-L."/>
            <person name="Kazmierczak K.M."/>
            <person name="Andrzejewski T.M."/>
            <person name="Davidsen T.M."/>
            <person name="Wayne K.J."/>
            <person name="Tettelin H."/>
            <person name="Glass J.I."/>
            <person name="Rusch D."/>
            <person name="Podicherti R."/>
            <person name="Tsui H.-C.T."/>
            <person name="Winkler M.E."/>
        </authorList>
    </citation>
    <scope>NUCLEOTIDE SEQUENCE</scope>
</reference>
<sequence length="243" mass="26933">SGLTKIDTTKPIFVNGPQLILTPSGNLSASWEAADTGSGLLGYFFAIDSCVFESPPTSQTSHSFVPNAEAHFICVMAKDLAGNEAIEVTDSGDPSINCTDIMSGKEFQEQPKEIICRIIDDSIINLSENLGEVKRIELDGVDITTDYSTTTKEDEFKISFQPQEIGVHWLQINALDRYGRECVFIVEYMVTGFGVEITYWGEGVWAKVTPETDYSISFHWNKVDLSDFFRTEMQIGGVNLDSL</sequence>
<dbReference type="EMBL" id="UINC01204273">
    <property type="protein sequence ID" value="SVE24922.1"/>
    <property type="molecule type" value="Genomic_DNA"/>
</dbReference>
<accession>A0A383BYB3</accession>
<proteinExistence type="predicted"/>
<evidence type="ECO:0000313" key="1">
    <source>
        <dbReference type="EMBL" id="SVE24922.1"/>
    </source>
</evidence>
<name>A0A383BYB3_9ZZZZ</name>
<feature type="non-terminal residue" evidence="1">
    <location>
        <position position="1"/>
    </location>
</feature>
<feature type="non-terminal residue" evidence="1">
    <location>
        <position position="243"/>
    </location>
</feature>